<keyword evidence="2" id="KW-0472">Membrane</keyword>
<evidence type="ECO:0000313" key="4">
    <source>
        <dbReference type="Proteomes" id="UP000002488"/>
    </source>
</evidence>
<feature type="coiled-coil region" evidence="1">
    <location>
        <begin position="5"/>
        <end position="39"/>
    </location>
</feature>
<evidence type="ECO:0000256" key="2">
    <source>
        <dbReference type="SAM" id="Phobius"/>
    </source>
</evidence>
<evidence type="ECO:0000256" key="1">
    <source>
        <dbReference type="SAM" id="Coils"/>
    </source>
</evidence>
<keyword evidence="1" id="KW-0175">Coiled coil</keyword>
<protein>
    <submittedName>
        <fullName evidence="3">Uncharacterized protein</fullName>
    </submittedName>
</protein>
<comment type="caution">
    <text evidence="3">The sequence shown here is derived from an EMBL/GenBank/DDBJ whole genome shotgun (WGS) entry which is preliminary data.</text>
</comment>
<organism evidence="3 4">
    <name type="scientific">Giardia intestinalis (strain ATCC 50581 / GS clone H7)</name>
    <name type="common">Giardia lamblia</name>
    <dbReference type="NCBI Taxonomy" id="598745"/>
    <lineage>
        <taxon>Eukaryota</taxon>
        <taxon>Metamonada</taxon>
        <taxon>Diplomonadida</taxon>
        <taxon>Hexamitidae</taxon>
        <taxon>Giardiinae</taxon>
        <taxon>Giardia</taxon>
    </lineage>
</organism>
<keyword evidence="2" id="KW-1133">Transmembrane helix</keyword>
<dbReference type="OMA" id="CESKSMH"/>
<dbReference type="AlphaFoldDB" id="C6LNI9"/>
<reference evidence="3 4" key="1">
    <citation type="journal article" date="2009" name="PLoS Pathog.">
        <title>Draft genome sequencing of giardia intestinalis assemblage B isolate GS: is human giardiasis caused by two different species?</title>
        <authorList>
            <person name="Franzen O."/>
            <person name="Jerlstrom-Hultqvist J."/>
            <person name="Castro E."/>
            <person name="Sherwood E."/>
            <person name="Ankarklev J."/>
            <person name="Reiner D.S."/>
            <person name="Palm D."/>
            <person name="Andersson J.O."/>
            <person name="Andersson B."/>
            <person name="Svard S.G."/>
        </authorList>
    </citation>
    <scope>NUCLEOTIDE SEQUENCE [LARGE SCALE GENOMIC DNA]</scope>
    <source>
        <strain evidence="4">ATCC 50581 / GS clone H7</strain>
    </source>
</reference>
<dbReference type="Proteomes" id="UP000002488">
    <property type="component" value="Unassembled WGS sequence"/>
</dbReference>
<feature type="transmembrane region" description="Helical" evidence="2">
    <location>
        <begin position="271"/>
        <end position="294"/>
    </location>
</feature>
<sequence length="298" mass="33519">MAEPYSELQEEVERLTRELAAKDEKVQELELTISKAEVDRAYDANGKSALCISRDQEGEYDDILASSDRANLSSATLNVGSSVKEDACLSSQSSAQIRGLKKRMVMSTTNIEVPEEDLQQLRNICKDLIYSKIQGMSVISQACVLLEEYKQLLTGNMISEAAKPDDHLNRLNSVLAYQQARVQRCNALLMDIEHSMDSLCESKSMHLSYLAHGPQASQSLPSSYSSWRQRAHYNYDLEHSKDRNVRFRIAQQSEAPSLGAHRYREIKVGSIYIALPTLLVLAGILLSLTVYLVFRMIH</sequence>
<dbReference type="VEuPathDB" id="GiardiaDB:GL50581_293"/>
<name>C6LNI9_GIAIB</name>
<accession>C6LNI9</accession>
<dbReference type="OrthoDB" id="10253532at2759"/>
<keyword evidence="2" id="KW-0812">Transmembrane</keyword>
<proteinExistence type="predicted"/>
<dbReference type="EMBL" id="ACGJ01000426">
    <property type="protein sequence ID" value="EET02410.1"/>
    <property type="molecule type" value="Genomic_DNA"/>
</dbReference>
<evidence type="ECO:0000313" key="3">
    <source>
        <dbReference type="EMBL" id="EET02410.1"/>
    </source>
</evidence>
<gene>
    <name evidence="3" type="ORF">GL50581_293</name>
</gene>